<organism evidence="1 2">
    <name type="scientific">Solitalea canadensis (strain ATCC 29591 / DSM 3403 / JCM 21819 / LMG 8368 / NBRC 15130 / NCIMB 12057 / USAM 9D)</name>
    <name type="common">Flexibacter canadensis</name>
    <dbReference type="NCBI Taxonomy" id="929556"/>
    <lineage>
        <taxon>Bacteria</taxon>
        <taxon>Pseudomonadati</taxon>
        <taxon>Bacteroidota</taxon>
        <taxon>Sphingobacteriia</taxon>
        <taxon>Sphingobacteriales</taxon>
        <taxon>Sphingobacteriaceae</taxon>
        <taxon>Solitalea</taxon>
    </lineage>
</organism>
<dbReference type="EMBL" id="CP003349">
    <property type="protein sequence ID" value="AFD05344.1"/>
    <property type="molecule type" value="Genomic_DNA"/>
</dbReference>
<dbReference type="InterPro" id="IPR046219">
    <property type="entry name" value="DUF6252"/>
</dbReference>
<name>H8KNT3_SOLCM</name>
<proteinExistence type="predicted"/>
<dbReference type="PROSITE" id="PS51257">
    <property type="entry name" value="PROKAR_LIPOPROTEIN"/>
    <property type="match status" value="1"/>
</dbReference>
<dbReference type="STRING" id="929556.Solca_0197"/>
<dbReference type="KEGG" id="scn:Solca_0197"/>
<dbReference type="Proteomes" id="UP000007590">
    <property type="component" value="Chromosome"/>
</dbReference>
<dbReference type="RefSeq" id="WP_014678572.1">
    <property type="nucleotide sequence ID" value="NC_017770.1"/>
</dbReference>
<dbReference type="AlphaFoldDB" id="H8KNT3"/>
<gene>
    <name evidence="1" type="ordered locus">Solca_0197</name>
</gene>
<protein>
    <recommendedName>
        <fullName evidence="3">Lipoprotein</fullName>
    </recommendedName>
</protein>
<evidence type="ECO:0000313" key="2">
    <source>
        <dbReference type="Proteomes" id="UP000007590"/>
    </source>
</evidence>
<sequence length="170" mass="19242">MKNILKLLCNILPLIVISLQGCQKEDDVDDSRFGCYINGVKWGPYSNDFKFNPVRADRVTWSGGTTLLIAAHNQENKTEMVAFVLKDFVGEPKTYKLDLPSSSHGLVTLKDYTEYETDLSNIGQVDVVKIDTVKKQISGNFSFSAKMKNSNAFLKVNKGYFNVTYKVYYQ</sequence>
<accession>H8KNT3</accession>
<dbReference type="HOGENOM" id="CLU_1569672_0_0_10"/>
<evidence type="ECO:0008006" key="3">
    <source>
        <dbReference type="Google" id="ProtNLM"/>
    </source>
</evidence>
<dbReference type="OrthoDB" id="770614at2"/>
<reference evidence="1" key="1">
    <citation type="submission" date="2012-02" db="EMBL/GenBank/DDBJ databases">
        <title>The complete genome of Solitalea canadensis DSM 3403.</title>
        <authorList>
            <consortium name="US DOE Joint Genome Institute (JGI-PGF)"/>
            <person name="Lucas S."/>
            <person name="Copeland A."/>
            <person name="Lapidus A."/>
            <person name="Glavina del Rio T."/>
            <person name="Dalin E."/>
            <person name="Tice H."/>
            <person name="Bruce D."/>
            <person name="Goodwin L."/>
            <person name="Pitluck S."/>
            <person name="Peters L."/>
            <person name="Ovchinnikova G."/>
            <person name="Lu M."/>
            <person name="Kyrpides N."/>
            <person name="Mavromatis K."/>
            <person name="Ivanova N."/>
            <person name="Brettin T."/>
            <person name="Detter J.C."/>
            <person name="Han C."/>
            <person name="Larimer F."/>
            <person name="Land M."/>
            <person name="Hauser L."/>
            <person name="Markowitz V."/>
            <person name="Cheng J.-F."/>
            <person name="Hugenholtz P."/>
            <person name="Woyke T."/>
            <person name="Wu D."/>
            <person name="Spring S."/>
            <person name="Schroeder M."/>
            <person name="Kopitz M."/>
            <person name="Brambilla E."/>
            <person name="Klenk H.-P."/>
            <person name="Eisen J.A."/>
        </authorList>
    </citation>
    <scope>NUCLEOTIDE SEQUENCE</scope>
    <source>
        <strain evidence="1">DSM 3403</strain>
    </source>
</reference>
<keyword evidence="2" id="KW-1185">Reference proteome</keyword>
<evidence type="ECO:0000313" key="1">
    <source>
        <dbReference type="EMBL" id="AFD05344.1"/>
    </source>
</evidence>
<dbReference type="Pfam" id="PF19765">
    <property type="entry name" value="DUF6252"/>
    <property type="match status" value="1"/>
</dbReference>